<dbReference type="InterPro" id="IPR003721">
    <property type="entry name" value="Pantoate_ligase"/>
</dbReference>
<evidence type="ECO:0000256" key="9">
    <source>
        <dbReference type="ARBA" id="ARBA00022741"/>
    </source>
</evidence>
<feature type="binding site" evidence="15">
    <location>
        <begin position="66"/>
        <end position="73"/>
    </location>
    <ligand>
        <name>ATP</name>
        <dbReference type="ChEBI" id="CHEBI:30616"/>
    </ligand>
</feature>
<evidence type="ECO:0000256" key="10">
    <source>
        <dbReference type="ARBA" id="ARBA00022840"/>
    </source>
</evidence>
<evidence type="ECO:0000256" key="1">
    <source>
        <dbReference type="ARBA" id="ARBA00004496"/>
    </source>
</evidence>
<dbReference type="GO" id="GO:0004592">
    <property type="term" value="F:pantoate-beta-alanine ligase activity"/>
    <property type="evidence" value="ECO:0007669"/>
    <property type="project" value="UniProtKB-UniRule"/>
</dbReference>
<dbReference type="PANTHER" id="PTHR21299:SF1">
    <property type="entry name" value="PANTOATE--BETA-ALANINE LIGASE"/>
    <property type="match status" value="1"/>
</dbReference>
<evidence type="ECO:0000256" key="12">
    <source>
        <dbReference type="ARBA" id="ARBA00048258"/>
    </source>
</evidence>
<keyword evidence="9 15" id="KW-0547">Nucleotide-binding</keyword>
<feature type="binding site" evidence="15">
    <location>
        <position position="97"/>
    </location>
    <ligand>
        <name>(R)-pantoate</name>
        <dbReference type="ChEBI" id="CHEBI:15980"/>
    </ligand>
</feature>
<dbReference type="PANTHER" id="PTHR21299">
    <property type="entry name" value="CYTIDYLATE KINASE/PANTOATE-BETA-ALANINE LIGASE"/>
    <property type="match status" value="1"/>
</dbReference>
<dbReference type="Gene3D" id="3.30.1300.10">
    <property type="entry name" value="Pantoate-beta-alanine ligase, C-terminal domain"/>
    <property type="match status" value="1"/>
</dbReference>
<dbReference type="EMBL" id="VFPM01000001">
    <property type="protein sequence ID" value="TQM64422.1"/>
    <property type="molecule type" value="Genomic_DNA"/>
</dbReference>
<keyword evidence="10 15" id="KW-0067">ATP-binding</keyword>
<comment type="subcellular location">
    <subcellularLocation>
        <location evidence="1 15">Cytoplasm</location>
    </subcellularLocation>
</comment>
<evidence type="ECO:0000256" key="16">
    <source>
        <dbReference type="SAM" id="MobiDB-lite"/>
    </source>
</evidence>
<evidence type="ECO:0000256" key="8">
    <source>
        <dbReference type="ARBA" id="ARBA00022655"/>
    </source>
</evidence>
<reference evidence="17 18" key="1">
    <citation type="submission" date="2019-06" db="EMBL/GenBank/DDBJ databases">
        <title>Genome sequencing of plant associated microbes to promote plant fitness in Sorghum bicolor and Oryza sativa.</title>
        <authorList>
            <person name="Coleman-Derr D."/>
        </authorList>
    </citation>
    <scope>NUCLEOTIDE SEQUENCE [LARGE SCALE GENOMIC DNA]</scope>
    <source>
        <strain evidence="17 18">KV-663</strain>
    </source>
</reference>
<evidence type="ECO:0000256" key="6">
    <source>
        <dbReference type="ARBA" id="ARBA00022490"/>
    </source>
</evidence>
<evidence type="ECO:0000256" key="11">
    <source>
        <dbReference type="ARBA" id="ARBA00032806"/>
    </source>
</evidence>
<dbReference type="UniPathway" id="UPA00028">
    <property type="reaction ID" value="UER00005"/>
</dbReference>
<feature type="binding site" evidence="15">
    <location>
        <begin position="184"/>
        <end position="187"/>
    </location>
    <ligand>
        <name>ATP</name>
        <dbReference type="ChEBI" id="CHEBI:30616"/>
    </ligand>
</feature>
<evidence type="ECO:0000256" key="2">
    <source>
        <dbReference type="ARBA" id="ARBA00004990"/>
    </source>
</evidence>
<comment type="similarity">
    <text evidence="3 15">Belongs to the pantothenate synthetase family.</text>
</comment>
<keyword evidence="6 15" id="KW-0963">Cytoplasm</keyword>
<evidence type="ECO:0000256" key="13">
    <source>
        <dbReference type="ARBA" id="ARBA00055042"/>
    </source>
</evidence>
<dbReference type="EC" id="6.3.2.1" evidence="4 15"/>
<feature type="binding site" evidence="15">
    <location>
        <begin position="221"/>
        <end position="224"/>
    </location>
    <ligand>
        <name>ATP</name>
        <dbReference type="ChEBI" id="CHEBI:30616"/>
    </ligand>
</feature>
<evidence type="ECO:0000256" key="5">
    <source>
        <dbReference type="ARBA" id="ARBA00014155"/>
    </source>
</evidence>
<comment type="subunit">
    <text evidence="15">Homodimer.</text>
</comment>
<feature type="binding site" evidence="15">
    <location>
        <position position="213"/>
    </location>
    <ligand>
        <name>ATP</name>
        <dbReference type="ChEBI" id="CHEBI:30616"/>
    </ligand>
</feature>
<dbReference type="Pfam" id="PF02569">
    <property type="entry name" value="Pantoate_ligase"/>
    <property type="match status" value="1"/>
</dbReference>
<evidence type="ECO:0000256" key="15">
    <source>
        <dbReference type="HAMAP-Rule" id="MF_00158"/>
    </source>
</evidence>
<dbReference type="AlphaFoldDB" id="A0A543I1G2"/>
<feature type="active site" description="Proton donor" evidence="15">
    <location>
        <position position="73"/>
    </location>
</feature>
<keyword evidence="8 15" id="KW-0566">Pantothenate biosynthesis</keyword>
<dbReference type="GO" id="GO:0005524">
    <property type="term" value="F:ATP binding"/>
    <property type="evidence" value="ECO:0007669"/>
    <property type="project" value="UniProtKB-KW"/>
</dbReference>
<protein>
    <recommendedName>
        <fullName evidence="5 15">Pantothenate synthetase</fullName>
        <shortName evidence="15">PS</shortName>
        <ecNumber evidence="4 15">6.3.2.1</ecNumber>
    </recommendedName>
    <alternativeName>
        <fullName evidence="14 15">Pantoate--beta-alanine ligase</fullName>
    </alternativeName>
    <alternativeName>
        <fullName evidence="11 15">Pantoate-activating enzyme</fullName>
    </alternativeName>
</protein>
<dbReference type="HAMAP" id="MF_00158">
    <property type="entry name" value="PanC"/>
    <property type="match status" value="1"/>
</dbReference>
<dbReference type="InterPro" id="IPR014729">
    <property type="entry name" value="Rossmann-like_a/b/a_fold"/>
</dbReference>
<dbReference type="Gene3D" id="3.40.50.620">
    <property type="entry name" value="HUPs"/>
    <property type="match status" value="1"/>
</dbReference>
<dbReference type="GO" id="GO:0005829">
    <property type="term" value="C:cytosol"/>
    <property type="evidence" value="ECO:0007669"/>
    <property type="project" value="TreeGrafter"/>
</dbReference>
<gene>
    <name evidence="15" type="primary">panC</name>
    <name evidence="17" type="ORF">FBY41_0788</name>
</gene>
<comment type="miscellaneous">
    <text evidence="15">The reaction proceeds by a bi uni uni bi ping pong mechanism.</text>
</comment>
<dbReference type="Proteomes" id="UP000316747">
    <property type="component" value="Unassembled WGS sequence"/>
</dbReference>
<feature type="region of interest" description="Disordered" evidence="16">
    <location>
        <begin position="1"/>
        <end position="40"/>
    </location>
</feature>
<organism evidence="17 18">
    <name type="scientific">Humibacillus xanthopallidus</name>
    <dbReference type="NCBI Taxonomy" id="412689"/>
    <lineage>
        <taxon>Bacteria</taxon>
        <taxon>Bacillati</taxon>
        <taxon>Actinomycetota</taxon>
        <taxon>Actinomycetes</taxon>
        <taxon>Micrococcales</taxon>
        <taxon>Intrasporangiaceae</taxon>
        <taxon>Humibacillus</taxon>
    </lineage>
</organism>
<evidence type="ECO:0000256" key="14">
    <source>
        <dbReference type="ARBA" id="ARBA00077433"/>
    </source>
</evidence>
<feature type="binding site" evidence="15">
    <location>
        <position position="190"/>
    </location>
    <ligand>
        <name>(R)-pantoate</name>
        <dbReference type="ChEBI" id="CHEBI:15980"/>
    </ligand>
</feature>
<dbReference type="FunFam" id="3.40.50.620:FF:000114">
    <property type="entry name" value="Pantothenate synthetase"/>
    <property type="match status" value="1"/>
</dbReference>
<sequence>MTHPVTGAATDAATPPVTVASDGSAPRQATPERPAPERPVVARTREELREARAALDDGDVAVVMTMGALHEGHATLIHKARKAHRHVVVTIFLNPLQFGPKEDLSRYPRTFDADLDICTAAGVDLVFAPTPDVVYPDGDPGVRISAGPLGDVLEGQSRPGHFDGMLTVVSKLMHLTRCDAAWFGQKDAQQLLLIRRMCRDLDFPVDVVAAATVREPDGLAMSSRNTYLTPSDRETARCLSAALRAGAEAAAEGPSAVRRAARAVLVREPLALIDYLVLVHPDTLEDVPEWYRGEALLAVAGRVGTTRLIDNLPLLVGPGGGALETFSRP</sequence>
<evidence type="ECO:0000256" key="7">
    <source>
        <dbReference type="ARBA" id="ARBA00022598"/>
    </source>
</evidence>
<evidence type="ECO:0000313" key="18">
    <source>
        <dbReference type="Proteomes" id="UP000316747"/>
    </source>
</evidence>
<feature type="binding site" evidence="15">
    <location>
        <position position="97"/>
    </location>
    <ligand>
        <name>beta-alanine</name>
        <dbReference type="ChEBI" id="CHEBI:57966"/>
    </ligand>
</feature>
<keyword evidence="18" id="KW-1185">Reference proteome</keyword>
<evidence type="ECO:0000313" key="17">
    <source>
        <dbReference type="EMBL" id="TQM64422.1"/>
    </source>
</evidence>
<proteinExistence type="inferred from homology"/>
<dbReference type="NCBIfam" id="TIGR00018">
    <property type="entry name" value="panC"/>
    <property type="match status" value="1"/>
</dbReference>
<comment type="caution">
    <text evidence="17">The sequence shown here is derived from an EMBL/GenBank/DDBJ whole genome shotgun (WGS) entry which is preliminary data.</text>
</comment>
<keyword evidence="7 15" id="KW-0436">Ligase</keyword>
<dbReference type="CDD" id="cd00560">
    <property type="entry name" value="PanC"/>
    <property type="match status" value="1"/>
</dbReference>
<comment type="catalytic activity">
    <reaction evidence="12 15">
        <text>(R)-pantoate + beta-alanine + ATP = (R)-pantothenate + AMP + diphosphate + H(+)</text>
        <dbReference type="Rhea" id="RHEA:10912"/>
        <dbReference type="ChEBI" id="CHEBI:15378"/>
        <dbReference type="ChEBI" id="CHEBI:15980"/>
        <dbReference type="ChEBI" id="CHEBI:29032"/>
        <dbReference type="ChEBI" id="CHEBI:30616"/>
        <dbReference type="ChEBI" id="CHEBI:33019"/>
        <dbReference type="ChEBI" id="CHEBI:57966"/>
        <dbReference type="ChEBI" id="CHEBI:456215"/>
        <dbReference type="EC" id="6.3.2.1"/>
    </reaction>
</comment>
<evidence type="ECO:0000256" key="4">
    <source>
        <dbReference type="ARBA" id="ARBA00012219"/>
    </source>
</evidence>
<name>A0A543I1G2_9MICO</name>
<dbReference type="GO" id="GO:0015940">
    <property type="term" value="P:pantothenate biosynthetic process"/>
    <property type="evidence" value="ECO:0007669"/>
    <property type="project" value="UniProtKB-UniRule"/>
</dbReference>
<feature type="compositionally biased region" description="Low complexity" evidence="16">
    <location>
        <begin position="1"/>
        <end position="20"/>
    </location>
</feature>
<accession>A0A543I1G2</accession>
<comment type="pathway">
    <text evidence="2 15">Cofactor biosynthesis; (R)-pantothenate biosynthesis; (R)-pantothenate from (R)-pantoate and beta-alanine: step 1/1.</text>
</comment>
<comment type="function">
    <text evidence="13 15">Catalyzes the condensation of pantoate with beta-alanine in an ATP-dependent reaction via a pantoyl-adenylate intermediate.</text>
</comment>
<dbReference type="InterPro" id="IPR042176">
    <property type="entry name" value="Pantoate_ligase_C"/>
</dbReference>
<dbReference type="SUPFAM" id="SSF52374">
    <property type="entry name" value="Nucleotidylyl transferase"/>
    <property type="match status" value="1"/>
</dbReference>
<evidence type="ECO:0000256" key="3">
    <source>
        <dbReference type="ARBA" id="ARBA00009256"/>
    </source>
</evidence>